<dbReference type="SUPFAM" id="SSF53720">
    <property type="entry name" value="ALDH-like"/>
    <property type="match status" value="2"/>
</dbReference>
<evidence type="ECO:0000313" key="5">
    <source>
        <dbReference type="EMBL" id="KAF3076579.1"/>
    </source>
</evidence>
<proteinExistence type="inferred from homology"/>
<dbReference type="GO" id="GO:0004029">
    <property type="term" value="F:aldehyde dehydrogenase (NAD+) activity"/>
    <property type="evidence" value="ECO:0007669"/>
    <property type="project" value="UniProtKB-EC"/>
</dbReference>
<dbReference type="Gene3D" id="3.40.309.10">
    <property type="entry name" value="Aldehyde Dehydrogenase, Chain A, domain 2"/>
    <property type="match status" value="1"/>
</dbReference>
<dbReference type="EC" id="1.2.1.3" evidence="2"/>
<dbReference type="PANTHER" id="PTHR11699">
    <property type="entry name" value="ALDEHYDE DEHYDROGENASE-RELATED"/>
    <property type="match status" value="1"/>
</dbReference>
<keyword evidence="6" id="KW-1185">Reference proteome</keyword>
<evidence type="ECO:0000259" key="4">
    <source>
        <dbReference type="Pfam" id="PF00171"/>
    </source>
</evidence>
<accession>A0A9P4XN96</accession>
<organism evidence="5 6">
    <name type="scientific">Trichoderma lentiforme</name>
    <dbReference type="NCBI Taxonomy" id="1567552"/>
    <lineage>
        <taxon>Eukaryota</taxon>
        <taxon>Fungi</taxon>
        <taxon>Dikarya</taxon>
        <taxon>Ascomycota</taxon>
        <taxon>Pezizomycotina</taxon>
        <taxon>Sordariomycetes</taxon>
        <taxon>Hypocreomycetidae</taxon>
        <taxon>Hypocreales</taxon>
        <taxon>Hypocreaceae</taxon>
        <taxon>Trichoderma</taxon>
    </lineage>
</organism>
<comment type="caution">
    <text evidence="5">The sequence shown here is derived from an EMBL/GenBank/DDBJ whole genome shotgun (WGS) entry which is preliminary data.</text>
</comment>
<dbReference type="Gene3D" id="3.40.605.10">
    <property type="entry name" value="Aldehyde Dehydrogenase, Chain A, domain 1"/>
    <property type="match status" value="2"/>
</dbReference>
<feature type="domain" description="Aldehyde dehydrogenase" evidence="4">
    <location>
        <begin position="52"/>
        <end position="123"/>
    </location>
</feature>
<protein>
    <recommendedName>
        <fullName evidence="2">aldehyde dehydrogenase (NAD(+))</fullName>
        <ecNumber evidence="2">1.2.1.3</ecNumber>
    </recommendedName>
</protein>
<evidence type="ECO:0000313" key="6">
    <source>
        <dbReference type="Proteomes" id="UP000801864"/>
    </source>
</evidence>
<name>A0A9P4XN96_9HYPO</name>
<gene>
    <name evidence="5" type="ORF">CFAM422_001736</name>
</gene>
<dbReference type="Proteomes" id="UP000801864">
    <property type="component" value="Unassembled WGS sequence"/>
</dbReference>
<dbReference type="InterPro" id="IPR016161">
    <property type="entry name" value="Ald_DH/histidinol_DH"/>
</dbReference>
<evidence type="ECO:0000256" key="2">
    <source>
        <dbReference type="ARBA" id="ARBA00024226"/>
    </source>
</evidence>
<dbReference type="EMBL" id="QLNT01000002">
    <property type="protein sequence ID" value="KAF3076579.1"/>
    <property type="molecule type" value="Genomic_DNA"/>
</dbReference>
<evidence type="ECO:0000256" key="3">
    <source>
        <dbReference type="ARBA" id="ARBA00049194"/>
    </source>
</evidence>
<comment type="similarity">
    <text evidence="1">Belongs to the aldehyde dehydrogenase family.</text>
</comment>
<dbReference type="AlphaFoldDB" id="A0A9P4XN96"/>
<dbReference type="InterPro" id="IPR016163">
    <property type="entry name" value="Ald_DH_C"/>
</dbReference>
<comment type="catalytic activity">
    <reaction evidence="3">
        <text>an aldehyde + NAD(+) + H2O = a carboxylate + NADH + 2 H(+)</text>
        <dbReference type="Rhea" id="RHEA:16185"/>
        <dbReference type="ChEBI" id="CHEBI:15377"/>
        <dbReference type="ChEBI" id="CHEBI:15378"/>
        <dbReference type="ChEBI" id="CHEBI:17478"/>
        <dbReference type="ChEBI" id="CHEBI:29067"/>
        <dbReference type="ChEBI" id="CHEBI:57540"/>
        <dbReference type="ChEBI" id="CHEBI:57945"/>
        <dbReference type="EC" id="1.2.1.3"/>
    </reaction>
</comment>
<dbReference type="Pfam" id="PF00171">
    <property type="entry name" value="Aldedh"/>
    <property type="match status" value="1"/>
</dbReference>
<evidence type="ECO:0000256" key="1">
    <source>
        <dbReference type="ARBA" id="ARBA00009986"/>
    </source>
</evidence>
<dbReference type="InterPro" id="IPR016162">
    <property type="entry name" value="Ald_DH_N"/>
</dbReference>
<reference evidence="5 6" key="1">
    <citation type="submission" date="2018-06" db="EMBL/GenBank/DDBJ databases">
        <title>Genome analysis of cellulolytic fungus Trichoderma lentiforme CFAM-422.</title>
        <authorList>
            <person name="Steindorff A.S."/>
            <person name="Formighieri E.F."/>
            <person name="Midorikawa G.E.O."/>
            <person name="Tamietti M.S."/>
            <person name="Ramos E.Z."/>
            <person name="Silva A.S."/>
            <person name="Bon E.P.S."/>
            <person name="Mendes T.D."/>
            <person name="Damaso M.C.T."/>
            <person name="Favaro L.C.L."/>
        </authorList>
    </citation>
    <scope>NUCLEOTIDE SEQUENCE [LARGE SCALE GENOMIC DNA]</scope>
    <source>
        <strain evidence="5 6">CFAM-422</strain>
    </source>
</reference>
<sequence length="129" mass="14233">MANLAAAVYEEELWDVPLGSEQDLDDAVEAARRAFPAWSAVELDARKEFINKRANDSHTGLGGSVWSKDVAHAQRIASRLETGSVFVNSFAKPAPEGFWSGRKDSGFGGEWGPQGYFAYCHPQVMHIYK</sequence>
<dbReference type="InterPro" id="IPR015590">
    <property type="entry name" value="Aldehyde_DH_dom"/>
</dbReference>